<evidence type="ECO:0000313" key="2">
    <source>
        <dbReference type="EMBL" id="KAJ7675153.1"/>
    </source>
</evidence>
<accession>A0AAD7D1W7</accession>
<reference evidence="2" key="1">
    <citation type="submission" date="2023-03" db="EMBL/GenBank/DDBJ databases">
        <title>Massive genome expansion in bonnet fungi (Mycena s.s.) driven by repeated elements and novel gene families across ecological guilds.</title>
        <authorList>
            <consortium name="Lawrence Berkeley National Laboratory"/>
            <person name="Harder C.B."/>
            <person name="Miyauchi S."/>
            <person name="Viragh M."/>
            <person name="Kuo A."/>
            <person name="Thoen E."/>
            <person name="Andreopoulos B."/>
            <person name="Lu D."/>
            <person name="Skrede I."/>
            <person name="Drula E."/>
            <person name="Henrissat B."/>
            <person name="Morin E."/>
            <person name="Kohler A."/>
            <person name="Barry K."/>
            <person name="LaButti K."/>
            <person name="Morin E."/>
            <person name="Salamov A."/>
            <person name="Lipzen A."/>
            <person name="Mereny Z."/>
            <person name="Hegedus B."/>
            <person name="Baldrian P."/>
            <person name="Stursova M."/>
            <person name="Weitz H."/>
            <person name="Taylor A."/>
            <person name="Grigoriev I.V."/>
            <person name="Nagy L.G."/>
            <person name="Martin F."/>
            <person name="Kauserud H."/>
        </authorList>
    </citation>
    <scope>NUCLEOTIDE SEQUENCE</scope>
    <source>
        <strain evidence="2">CBHHK067</strain>
    </source>
</reference>
<sequence length="230" mass="26260">MDHGLDTTDLKSNLPMASKRSSHRDNSAATKKDQASLYRVSKLFHALCLPILNRTVRLAHYASASAFCSGIIANPSRGQAVCFFAVSYMHSWSNIVDRPAPLRQLLIQPMKLMSRLEYQSVNAYVLKRSDRFTLLQLTFPRLLACDETIRPITECLPRFTGLVYLYLAMEWYLKPFRKSVATMEMDRSAVEAWGAACPTLETCCLNHHAWRQMDGKWKDYPMLDFRAQAG</sequence>
<dbReference type="Proteomes" id="UP001221757">
    <property type="component" value="Unassembled WGS sequence"/>
</dbReference>
<evidence type="ECO:0000313" key="3">
    <source>
        <dbReference type="Proteomes" id="UP001221757"/>
    </source>
</evidence>
<proteinExistence type="predicted"/>
<name>A0AAD7D1W7_MYCRO</name>
<keyword evidence="3" id="KW-1185">Reference proteome</keyword>
<protein>
    <submittedName>
        <fullName evidence="2">Uncharacterized protein</fullName>
    </submittedName>
</protein>
<organism evidence="2 3">
    <name type="scientific">Mycena rosella</name>
    <name type="common">Pink bonnet</name>
    <name type="synonym">Agaricus rosellus</name>
    <dbReference type="NCBI Taxonomy" id="1033263"/>
    <lineage>
        <taxon>Eukaryota</taxon>
        <taxon>Fungi</taxon>
        <taxon>Dikarya</taxon>
        <taxon>Basidiomycota</taxon>
        <taxon>Agaricomycotina</taxon>
        <taxon>Agaricomycetes</taxon>
        <taxon>Agaricomycetidae</taxon>
        <taxon>Agaricales</taxon>
        <taxon>Marasmiineae</taxon>
        <taxon>Mycenaceae</taxon>
        <taxon>Mycena</taxon>
    </lineage>
</organism>
<feature type="region of interest" description="Disordered" evidence="1">
    <location>
        <begin position="1"/>
        <end position="30"/>
    </location>
</feature>
<gene>
    <name evidence="2" type="ORF">B0H17DRAFT_1140466</name>
</gene>
<dbReference type="EMBL" id="JARKIE010000152">
    <property type="protein sequence ID" value="KAJ7675153.1"/>
    <property type="molecule type" value="Genomic_DNA"/>
</dbReference>
<dbReference type="AlphaFoldDB" id="A0AAD7D1W7"/>
<comment type="caution">
    <text evidence="2">The sequence shown here is derived from an EMBL/GenBank/DDBJ whole genome shotgun (WGS) entry which is preliminary data.</text>
</comment>
<evidence type="ECO:0000256" key="1">
    <source>
        <dbReference type="SAM" id="MobiDB-lite"/>
    </source>
</evidence>